<sequence length="103" mass="11131">MNKAPTKKRSAEALSEEHTFMASPVDSQDTCLAAGQPRETIIHVNKVKLPVGGVEKLCLPAAADYMASPDLTRPRVKPRTPQCYLRPCGLATLISRPAGCHGY</sequence>
<gene>
    <name evidence="1" type="ORF">E2C01_067988</name>
</gene>
<keyword evidence="2" id="KW-1185">Reference proteome</keyword>
<dbReference type="Proteomes" id="UP000324222">
    <property type="component" value="Unassembled WGS sequence"/>
</dbReference>
<name>A0A5B7HQU2_PORTR</name>
<evidence type="ECO:0000313" key="1">
    <source>
        <dbReference type="EMBL" id="MPC73652.1"/>
    </source>
</evidence>
<evidence type="ECO:0000313" key="2">
    <source>
        <dbReference type="Proteomes" id="UP000324222"/>
    </source>
</evidence>
<organism evidence="1 2">
    <name type="scientific">Portunus trituberculatus</name>
    <name type="common">Swimming crab</name>
    <name type="synonym">Neptunus trituberculatus</name>
    <dbReference type="NCBI Taxonomy" id="210409"/>
    <lineage>
        <taxon>Eukaryota</taxon>
        <taxon>Metazoa</taxon>
        <taxon>Ecdysozoa</taxon>
        <taxon>Arthropoda</taxon>
        <taxon>Crustacea</taxon>
        <taxon>Multicrustacea</taxon>
        <taxon>Malacostraca</taxon>
        <taxon>Eumalacostraca</taxon>
        <taxon>Eucarida</taxon>
        <taxon>Decapoda</taxon>
        <taxon>Pleocyemata</taxon>
        <taxon>Brachyura</taxon>
        <taxon>Eubrachyura</taxon>
        <taxon>Portunoidea</taxon>
        <taxon>Portunidae</taxon>
        <taxon>Portuninae</taxon>
        <taxon>Portunus</taxon>
    </lineage>
</organism>
<protein>
    <submittedName>
        <fullName evidence="1">Uncharacterized protein</fullName>
    </submittedName>
</protein>
<comment type="caution">
    <text evidence="1">The sequence shown here is derived from an EMBL/GenBank/DDBJ whole genome shotgun (WGS) entry which is preliminary data.</text>
</comment>
<reference evidence="1 2" key="1">
    <citation type="submission" date="2019-05" db="EMBL/GenBank/DDBJ databases">
        <title>Another draft genome of Portunus trituberculatus and its Hox gene families provides insights of decapod evolution.</title>
        <authorList>
            <person name="Jeong J.-H."/>
            <person name="Song I."/>
            <person name="Kim S."/>
            <person name="Choi T."/>
            <person name="Kim D."/>
            <person name="Ryu S."/>
            <person name="Kim W."/>
        </authorList>
    </citation>
    <scope>NUCLEOTIDE SEQUENCE [LARGE SCALE GENOMIC DNA]</scope>
    <source>
        <tissue evidence="1">Muscle</tissue>
    </source>
</reference>
<dbReference type="AlphaFoldDB" id="A0A5B7HQU2"/>
<dbReference type="EMBL" id="VSRR010037235">
    <property type="protein sequence ID" value="MPC73652.1"/>
    <property type="molecule type" value="Genomic_DNA"/>
</dbReference>
<proteinExistence type="predicted"/>
<accession>A0A5B7HQU2</accession>